<proteinExistence type="predicted"/>
<protein>
    <submittedName>
        <fullName evidence="1">Uncharacterized protein</fullName>
    </submittedName>
</protein>
<comment type="caution">
    <text evidence="1">The sequence shown here is derived from an EMBL/GenBank/DDBJ whole genome shotgun (WGS) entry which is preliminary data.</text>
</comment>
<dbReference type="Proteomes" id="UP000030152">
    <property type="component" value="Unassembled WGS sequence"/>
</dbReference>
<name>A0A0A2LYP6_9FLAO</name>
<dbReference type="STRING" id="1121895.GCA_000378485_03466"/>
<evidence type="ECO:0000313" key="1">
    <source>
        <dbReference type="EMBL" id="KGO85507.1"/>
    </source>
</evidence>
<evidence type="ECO:0000313" key="2">
    <source>
        <dbReference type="Proteomes" id="UP000030152"/>
    </source>
</evidence>
<reference evidence="1 2" key="1">
    <citation type="submission" date="2013-09" db="EMBL/GenBank/DDBJ databases">
        <authorList>
            <person name="Zeng Z."/>
            <person name="Chen C."/>
        </authorList>
    </citation>
    <scope>NUCLEOTIDE SEQUENCE [LARGE SCALE GENOMIC DNA]</scope>
    <source>
        <strain evidence="1 2">WB 3.3-2</strain>
    </source>
</reference>
<sequence length="268" mass="30471">MKNLLLVILTFYMVPAVSQEKEKQAILDEATLLYNSERASWHGTDIFMAKFPEKKDKIGGYFSYSVGKLHTCLFFDKETSPNVLATIAFNDSFVVEAAEVNSNNRKLNTLETDYYTIRQKALALAQNDSLFKVYNNTNLNFIPVIAGNSKKVFVLTGPSITGVVVFGNDYLIEFDKKNNITSKKALHKNIIPINYSDSENEIATMHNHLPETGEFITATDVCTLMLYSQYTHWSQHLVLSKKYVSVWDCAKESLLIMTTEAWEKMTKD</sequence>
<organism evidence="1 2">
    <name type="scientific">Flavobacterium rivuli WB 3.3-2 = DSM 21788</name>
    <dbReference type="NCBI Taxonomy" id="1121895"/>
    <lineage>
        <taxon>Bacteria</taxon>
        <taxon>Pseudomonadati</taxon>
        <taxon>Bacteroidota</taxon>
        <taxon>Flavobacteriia</taxon>
        <taxon>Flavobacteriales</taxon>
        <taxon>Flavobacteriaceae</taxon>
        <taxon>Flavobacterium</taxon>
    </lineage>
</organism>
<keyword evidence="2" id="KW-1185">Reference proteome</keyword>
<dbReference type="AlphaFoldDB" id="A0A0A2LYP6"/>
<dbReference type="EMBL" id="JRLX01000020">
    <property type="protein sequence ID" value="KGO85507.1"/>
    <property type="molecule type" value="Genomic_DNA"/>
</dbReference>
<gene>
    <name evidence="1" type="ORF">Q765_15915</name>
</gene>
<accession>A0A0A2LYP6</accession>
<dbReference type="eggNOG" id="ENOG502ZBRK">
    <property type="taxonomic scope" value="Bacteria"/>
</dbReference>